<accession>A0A6I3JD25</accession>
<keyword evidence="5 7" id="KW-1133">Transmembrane helix</keyword>
<protein>
    <submittedName>
        <fullName evidence="9">MFS transporter</fullName>
    </submittedName>
</protein>
<keyword evidence="2" id="KW-0813">Transport</keyword>
<comment type="subcellular location">
    <subcellularLocation>
        <location evidence="1">Cell membrane</location>
        <topology evidence="1">Multi-pass membrane protein</topology>
    </subcellularLocation>
</comment>
<dbReference type="InterPro" id="IPR010290">
    <property type="entry name" value="TM_effector"/>
</dbReference>
<keyword evidence="3" id="KW-1003">Cell membrane</keyword>
<reference evidence="9 10" key="1">
    <citation type="submission" date="2019-10" db="EMBL/GenBank/DDBJ databases">
        <title>Nocardioides novel species isolated from the excrement of Marmot.</title>
        <authorList>
            <person name="Zhang G."/>
        </authorList>
    </citation>
    <scope>NUCLEOTIDE SEQUENCE [LARGE SCALE GENOMIC DNA]</scope>
    <source>
        <strain evidence="10">zg-579</strain>
    </source>
</reference>
<dbReference type="CDD" id="cd06173">
    <property type="entry name" value="MFS_MefA_like"/>
    <property type="match status" value="1"/>
</dbReference>
<proteinExistence type="predicted"/>
<evidence type="ECO:0000256" key="6">
    <source>
        <dbReference type="ARBA" id="ARBA00023136"/>
    </source>
</evidence>
<evidence type="ECO:0000256" key="1">
    <source>
        <dbReference type="ARBA" id="ARBA00004651"/>
    </source>
</evidence>
<dbReference type="PANTHER" id="PTHR23513">
    <property type="entry name" value="INTEGRAL MEMBRANE EFFLUX PROTEIN-RELATED"/>
    <property type="match status" value="1"/>
</dbReference>
<gene>
    <name evidence="9" type="ORF">GGQ22_12965</name>
</gene>
<dbReference type="InterPro" id="IPR036259">
    <property type="entry name" value="MFS_trans_sf"/>
</dbReference>
<evidence type="ECO:0000256" key="4">
    <source>
        <dbReference type="ARBA" id="ARBA00022692"/>
    </source>
</evidence>
<dbReference type="RefSeq" id="WP_154615486.1">
    <property type="nucleotide sequence ID" value="NZ_CP053660.1"/>
</dbReference>
<feature type="transmembrane region" description="Helical" evidence="7">
    <location>
        <begin position="264"/>
        <end position="283"/>
    </location>
</feature>
<evidence type="ECO:0000256" key="3">
    <source>
        <dbReference type="ARBA" id="ARBA00022475"/>
    </source>
</evidence>
<dbReference type="GO" id="GO:0005886">
    <property type="term" value="C:plasma membrane"/>
    <property type="evidence" value="ECO:0007669"/>
    <property type="project" value="UniProtKB-SubCell"/>
</dbReference>
<evidence type="ECO:0000313" key="9">
    <source>
        <dbReference type="EMBL" id="MTB95992.1"/>
    </source>
</evidence>
<dbReference type="GO" id="GO:0022857">
    <property type="term" value="F:transmembrane transporter activity"/>
    <property type="evidence" value="ECO:0007669"/>
    <property type="project" value="InterPro"/>
</dbReference>
<feature type="transmembrane region" description="Helical" evidence="7">
    <location>
        <begin position="228"/>
        <end position="252"/>
    </location>
</feature>
<evidence type="ECO:0000313" key="10">
    <source>
        <dbReference type="Proteomes" id="UP000433406"/>
    </source>
</evidence>
<dbReference type="Gene3D" id="1.20.1250.20">
    <property type="entry name" value="MFS general substrate transporter like domains"/>
    <property type="match status" value="1"/>
</dbReference>
<dbReference type="InterPro" id="IPR020846">
    <property type="entry name" value="MFS_dom"/>
</dbReference>
<keyword evidence="10" id="KW-1185">Reference proteome</keyword>
<dbReference type="Pfam" id="PF05977">
    <property type="entry name" value="MFS_3"/>
    <property type="match status" value="1"/>
</dbReference>
<evidence type="ECO:0000256" key="7">
    <source>
        <dbReference type="SAM" id="Phobius"/>
    </source>
</evidence>
<dbReference type="AlphaFoldDB" id="A0A6I3JD25"/>
<keyword evidence="4 7" id="KW-0812">Transmembrane</keyword>
<keyword evidence="6 7" id="KW-0472">Membrane</keyword>
<dbReference type="PROSITE" id="PS50850">
    <property type="entry name" value="MFS"/>
    <property type="match status" value="1"/>
</dbReference>
<name>A0A6I3JD25_9ACTN</name>
<feature type="transmembrane region" description="Helical" evidence="7">
    <location>
        <begin position="175"/>
        <end position="194"/>
    </location>
</feature>
<feature type="transmembrane region" description="Helical" evidence="7">
    <location>
        <begin position="290"/>
        <end position="310"/>
    </location>
</feature>
<sequence>MSPTFRSLANPNYRRYAAGAVISNTGTWMQRVAQDWLVLHLAVDGGGTAVGITTGLQFLPALLLSPLAGVIADRFPKRQLLQLTQVMMAVPAFVLGLLAATGVAEVWHVYVLALVFGIGTAIDAPARQSFVSEIVTPDDLTNAVGLNSASFNAARIVGPALAGVFIGALGGGTEATGWVIMANAISYLAPILALRGMDPRRLTPAPTQARHSGMVREGVRYVAGRPDLVLVLIVVFVVGTFGLNFQMTSALMATDVFGKGATEYGLLGTYMAVGSLTGALLAARRPVIRLRLVVGAAVLFGVAEIVAGLLPTYLTFAIWMPLLGLSALTMITAANTLMQVSTAPALRGRVMALYLMIFMGGTPVGAPVVGWVGETFGARWTLVGGGAITLVGVALAVLWYVARSGGLARVLTPTEAPGNLGPRVWDNQAVARARK</sequence>
<feature type="transmembrane region" description="Helical" evidence="7">
    <location>
        <begin position="378"/>
        <end position="401"/>
    </location>
</feature>
<feature type="transmembrane region" description="Helical" evidence="7">
    <location>
        <begin position="316"/>
        <end position="338"/>
    </location>
</feature>
<dbReference type="EMBL" id="WLCI01000013">
    <property type="protein sequence ID" value="MTB95992.1"/>
    <property type="molecule type" value="Genomic_DNA"/>
</dbReference>
<comment type="caution">
    <text evidence="9">The sequence shown here is derived from an EMBL/GenBank/DDBJ whole genome shotgun (WGS) entry which is preliminary data.</text>
</comment>
<organism evidence="9 10">
    <name type="scientific">Nocardioides marmotae</name>
    <dbReference type="NCBI Taxonomy" id="2663857"/>
    <lineage>
        <taxon>Bacteria</taxon>
        <taxon>Bacillati</taxon>
        <taxon>Actinomycetota</taxon>
        <taxon>Actinomycetes</taxon>
        <taxon>Propionibacteriales</taxon>
        <taxon>Nocardioidaceae</taxon>
        <taxon>Nocardioides</taxon>
    </lineage>
</organism>
<feature type="transmembrane region" description="Helical" evidence="7">
    <location>
        <begin position="49"/>
        <end position="71"/>
    </location>
</feature>
<dbReference type="SUPFAM" id="SSF103473">
    <property type="entry name" value="MFS general substrate transporter"/>
    <property type="match status" value="1"/>
</dbReference>
<evidence type="ECO:0000256" key="2">
    <source>
        <dbReference type="ARBA" id="ARBA00022448"/>
    </source>
</evidence>
<evidence type="ECO:0000259" key="8">
    <source>
        <dbReference type="PROSITE" id="PS50850"/>
    </source>
</evidence>
<evidence type="ECO:0000256" key="5">
    <source>
        <dbReference type="ARBA" id="ARBA00022989"/>
    </source>
</evidence>
<feature type="transmembrane region" description="Helical" evidence="7">
    <location>
        <begin position="350"/>
        <end position="372"/>
    </location>
</feature>
<dbReference type="Proteomes" id="UP000433406">
    <property type="component" value="Unassembled WGS sequence"/>
</dbReference>
<dbReference type="PANTHER" id="PTHR23513:SF11">
    <property type="entry name" value="STAPHYLOFERRIN A TRANSPORTER"/>
    <property type="match status" value="1"/>
</dbReference>
<feature type="domain" description="Major facilitator superfamily (MFS) profile" evidence="8">
    <location>
        <begin position="1"/>
        <end position="404"/>
    </location>
</feature>